<evidence type="ECO:0000313" key="3">
    <source>
        <dbReference type="EMBL" id="BBB29540.1"/>
    </source>
</evidence>
<organism evidence="3 4">
    <name type="scientific">Neptunomonas japonica JAMM 1380</name>
    <dbReference type="NCBI Taxonomy" id="1441457"/>
    <lineage>
        <taxon>Bacteria</taxon>
        <taxon>Pseudomonadati</taxon>
        <taxon>Pseudomonadota</taxon>
        <taxon>Gammaproteobacteria</taxon>
        <taxon>Oceanospirillales</taxon>
        <taxon>Oceanospirillaceae</taxon>
        <taxon>Neptunomonas</taxon>
    </lineage>
</organism>
<dbReference type="GO" id="GO:0051116">
    <property type="term" value="F:cobaltochelatase activity"/>
    <property type="evidence" value="ECO:0007669"/>
    <property type="project" value="UniProtKB-EC"/>
</dbReference>
<gene>
    <name evidence="3" type="primary">cobT</name>
    <name evidence="3" type="ORF">NEJAP_1588</name>
</gene>
<feature type="region of interest" description="Disordered" evidence="1">
    <location>
        <begin position="1"/>
        <end position="21"/>
    </location>
</feature>
<dbReference type="AlphaFoldDB" id="A0A7R6PSC5"/>
<reference evidence="3 4" key="1">
    <citation type="journal article" date="2008" name="Int. J. Syst. Evol. Microbiol.">
        <title>Neptunomonas japonica sp. nov., an Osedax japonicus symbiont-like bacterium isolated from sediment adjacent to sperm whale carcasses off Kagoshima, Japan.</title>
        <authorList>
            <person name="Miyazaki M."/>
            <person name="Nogi Y."/>
            <person name="Fujiwara Y."/>
            <person name="Kawato M."/>
            <person name="Kubokawa K."/>
            <person name="Horikoshi K."/>
        </authorList>
    </citation>
    <scope>NUCLEOTIDE SEQUENCE [LARGE SCALE GENOMIC DNA]</scope>
    <source>
        <strain evidence="3 4">JAMM 1380</strain>
    </source>
</reference>
<evidence type="ECO:0000313" key="4">
    <source>
        <dbReference type="Proteomes" id="UP000595332"/>
    </source>
</evidence>
<dbReference type="Proteomes" id="UP000595332">
    <property type="component" value="Chromosome"/>
</dbReference>
<dbReference type="PANTHER" id="PTHR41248">
    <property type="entry name" value="NORD PROTEIN"/>
    <property type="match status" value="1"/>
</dbReference>
<dbReference type="InterPro" id="IPR025861">
    <property type="entry name" value="CobT_VWA_dom"/>
</dbReference>
<dbReference type="KEGG" id="njp:NEJAP_1588"/>
<dbReference type="InterPro" id="IPR006538">
    <property type="entry name" value="CobT"/>
</dbReference>
<dbReference type="InterPro" id="IPR002035">
    <property type="entry name" value="VWF_A"/>
</dbReference>
<name>A0A7R6PSC5_9GAMM</name>
<dbReference type="InterPro" id="IPR036465">
    <property type="entry name" value="vWFA_dom_sf"/>
</dbReference>
<dbReference type="SUPFAM" id="SSF53300">
    <property type="entry name" value="vWA-like"/>
    <property type="match status" value="1"/>
</dbReference>
<dbReference type="Pfam" id="PF11775">
    <property type="entry name" value="CobT_C"/>
    <property type="match status" value="1"/>
</dbReference>
<proteinExistence type="predicted"/>
<accession>A0A7R6PSC5</accession>
<sequence length="588" mass="66710">MSNTNSGYEAKRTAQQQPRHEKLQQMVEELCGVSVRGYSGVSGFKFRGHRPELNGRPSGIRASHLRTSLEKDDFQSFRGAADGIALRLKHCDIDLHRSLMPESDVGQMIFELLEQLRVEALVDSAHPGAKRNIEHRFESWCLQLHAANMTENNVGLMIYTVAQMVWTRLSGKPVIEVTEDLIEPHRMMLAPHVGAYLVGMRRNVHDQKVFADNALGVAQVVDELVGFLDENEKDSEEEDDAINNSFGLLLEAESESESEMPAGNGRTTHSQYRELLVQLNSYKIWSRDNDRTIHAEKLVASFIRTKLRAQLDERIRGQGVNVPRLARQLQMILSAPELDGWNFGEEEGYLDARRLTRLVTSPEYRQLFRKERYQPHSNCLVTFLLDNSGSMKQHIGSIAMLIEIMSKALELAGASTEILGFTTRSIQGGKTFKRWRSSANKEANPGRLAETEHIIYKDADTPFKRARQNIAAMMKPDIFKEGVDGEALLWAAERMAARPEERRILIVLSDGSPMESATAQNNVPDFMDNHLRQVATMLEARGDMELYALGFGLDLSTYYRNSLELDLPEVLENSVFKDIIKMLERRHR</sequence>
<dbReference type="InterPro" id="IPR051928">
    <property type="entry name" value="NorD/CobT"/>
</dbReference>
<feature type="compositionally biased region" description="Polar residues" evidence="1">
    <location>
        <begin position="1"/>
        <end position="17"/>
    </location>
</feature>
<protein>
    <submittedName>
        <fullName evidence="3">Cobaltochelatase CobT</fullName>
        <ecNumber evidence="3">6.6.1.2</ecNumber>
    </submittedName>
</protein>
<dbReference type="EC" id="6.6.1.2" evidence="3"/>
<evidence type="ECO:0000259" key="2">
    <source>
        <dbReference type="PROSITE" id="PS50234"/>
    </source>
</evidence>
<dbReference type="Gene3D" id="3.40.50.410">
    <property type="entry name" value="von Willebrand factor, type A domain"/>
    <property type="match status" value="1"/>
</dbReference>
<dbReference type="RefSeq" id="WP_201350152.1">
    <property type="nucleotide sequence ID" value="NZ_AP014546.1"/>
</dbReference>
<dbReference type="Pfam" id="PF06213">
    <property type="entry name" value="CobT"/>
    <property type="match status" value="1"/>
</dbReference>
<dbReference type="GO" id="GO:0009236">
    <property type="term" value="P:cobalamin biosynthetic process"/>
    <property type="evidence" value="ECO:0007669"/>
    <property type="project" value="InterPro"/>
</dbReference>
<dbReference type="PANTHER" id="PTHR41248:SF1">
    <property type="entry name" value="NORD PROTEIN"/>
    <property type="match status" value="1"/>
</dbReference>
<keyword evidence="4" id="KW-1185">Reference proteome</keyword>
<dbReference type="PROSITE" id="PS50234">
    <property type="entry name" value="VWFA"/>
    <property type="match status" value="1"/>
</dbReference>
<evidence type="ECO:0000256" key="1">
    <source>
        <dbReference type="SAM" id="MobiDB-lite"/>
    </source>
</evidence>
<dbReference type="PIRSF" id="PIRSF031715">
    <property type="entry name" value="Cob_chel_CobT"/>
    <property type="match status" value="1"/>
</dbReference>
<keyword evidence="3" id="KW-0436">Ligase</keyword>
<feature type="domain" description="VWFA" evidence="2">
    <location>
        <begin position="380"/>
        <end position="564"/>
    </location>
</feature>
<dbReference type="EMBL" id="AP014546">
    <property type="protein sequence ID" value="BBB29540.1"/>
    <property type="molecule type" value="Genomic_DNA"/>
</dbReference>